<dbReference type="HAMAP" id="MF_00044">
    <property type="entry name" value="Asp_tRNA_synth_type1"/>
    <property type="match status" value="1"/>
</dbReference>
<sequence length="655" mass="74735">MLKLTRRKLHSCPTLLKVLPSYDAVKSRFTFSKESSSIQNILKRPNERHVVVNGWIDGKPKKVNKSLIFGKLRDSDGQTIQLVDSLSLLKQSQVEDVVQVQGKLVQKKLQNPHEDAQYEIKLTSINTLNASGKEPSQLQDFKVTGNYPPEYRYLQLRLPIFQERLKTRYEASKVIRNTLDSFKFTEIETPLLFKSTPEGAREFLVPTRYQNDGNPLVYALPQSPQQYKQLLIASGVKNYYQIARCFRDEDLRSDRQPEFTQVDLEMAFANSTDVMAVVEKTVTDVWNTLCKNGNLHTLDKSGQIVPVSDEVPIKQLSYEQVMTVYGIDKPNLKFAELKLIALNEFNVHGHANRDFPVFEVMVLRNAFSSSEDYEANWAHLSNSKEYNYRTPIVVPILNEGTESTWFEQFLSIAHFENPKLVKNFLRLKVGDIICGCTRQPKHAIFENPTPLGRLRQLVIQSKRGKELYQTTNKDVASWVVDFPLFSPVESPVAYSKSKQLYPRYEKDKLTSTHHPFTMVKLEHYDALSHNPLSCLGQHYDLVVNGVELGGGSTRIHDPELQRYIFNQILKIESEEVIFGHLLRAFSMGTPPHAGFAIGFDRLVAMLCGSETIRDVIAFPKSITGSDLVVGSPSAVNDETLRNYNLSSRRIKNRED</sequence>
<evidence type="ECO:0000256" key="5">
    <source>
        <dbReference type="ARBA" id="ARBA00022917"/>
    </source>
</evidence>
<dbReference type="GO" id="GO:0004815">
    <property type="term" value="F:aspartate-tRNA ligase activity"/>
    <property type="evidence" value="ECO:0007669"/>
    <property type="project" value="EnsemblFungi"/>
</dbReference>
<dbReference type="Gene3D" id="2.40.50.140">
    <property type="entry name" value="Nucleic acid-binding proteins"/>
    <property type="match status" value="1"/>
</dbReference>
<dbReference type="NCBIfam" id="TIGR00459">
    <property type="entry name" value="aspS_bact"/>
    <property type="match status" value="1"/>
</dbReference>
<accession>G8JVR5</accession>
<dbReference type="InterPro" id="IPR004115">
    <property type="entry name" value="GAD-like_sf"/>
</dbReference>
<dbReference type="GO" id="GO:0005524">
    <property type="term" value="F:ATP binding"/>
    <property type="evidence" value="ECO:0007669"/>
    <property type="project" value="UniProtKB-KW"/>
</dbReference>
<keyword evidence="5" id="KW-0648">Protein biosynthesis</keyword>
<dbReference type="RefSeq" id="XP_003647747.1">
    <property type="nucleotide sequence ID" value="XM_003647699.1"/>
</dbReference>
<dbReference type="KEGG" id="erc:Ecym_7077"/>
<reference evidence="9" key="1">
    <citation type="journal article" date="2012" name="G3 (Bethesda)">
        <title>Pichia sorbitophila, an interspecies yeast hybrid reveals early steps of genome resolution following polyploidization.</title>
        <authorList>
            <person name="Leh Louis V."/>
            <person name="Despons L."/>
            <person name="Friedrich A."/>
            <person name="Martin T."/>
            <person name="Durrens P."/>
            <person name="Casaregola S."/>
            <person name="Neuveglise C."/>
            <person name="Fairhead C."/>
            <person name="Marck C."/>
            <person name="Cruz J.A."/>
            <person name="Straub M.L."/>
            <person name="Kugler V."/>
            <person name="Sacerdot C."/>
            <person name="Uzunov Z."/>
            <person name="Thierry A."/>
            <person name="Weiss S."/>
            <person name="Bleykasten C."/>
            <person name="De Montigny J."/>
            <person name="Jacques N."/>
            <person name="Jung P."/>
            <person name="Lemaire M."/>
            <person name="Mallet S."/>
            <person name="Morel G."/>
            <person name="Richard G.F."/>
            <person name="Sarkar A."/>
            <person name="Savel G."/>
            <person name="Schacherer J."/>
            <person name="Seret M.L."/>
            <person name="Talla E."/>
            <person name="Samson G."/>
            <person name="Jubin C."/>
            <person name="Poulain J."/>
            <person name="Vacherie B."/>
            <person name="Barbe V."/>
            <person name="Pelletier E."/>
            <person name="Sherman D.J."/>
            <person name="Westhof E."/>
            <person name="Weissenbach J."/>
            <person name="Baret P.V."/>
            <person name="Wincker P."/>
            <person name="Gaillardin C."/>
            <person name="Dujon B."/>
            <person name="Souciet J.L."/>
        </authorList>
    </citation>
    <scope>NUCLEOTIDE SEQUENCE [LARGE SCALE GENOMIC DNA]</scope>
    <source>
        <strain evidence="9">CBS 270.75 / DBVPG 7215 / KCTC 17166 / NRRL Y-17582</strain>
    </source>
</reference>
<gene>
    <name evidence="8" type="ordered locus">Ecym_7077</name>
</gene>
<dbReference type="STRING" id="931890.G8JVR5"/>
<dbReference type="GO" id="GO:0070146">
    <property type="term" value="P:mitochondrial aspartyl-tRNA aminoacylation"/>
    <property type="evidence" value="ECO:0007669"/>
    <property type="project" value="EnsemblFungi"/>
</dbReference>
<comment type="similarity">
    <text evidence="1">Belongs to the class-II aminoacyl-tRNA synthetase family. Type 1 subfamily.</text>
</comment>
<dbReference type="InterPro" id="IPR004524">
    <property type="entry name" value="Asp-tRNA-ligase_1"/>
</dbReference>
<evidence type="ECO:0000313" key="8">
    <source>
        <dbReference type="EMBL" id="AET40930.1"/>
    </source>
</evidence>
<dbReference type="EMBL" id="CP002503">
    <property type="protein sequence ID" value="AET40930.1"/>
    <property type="molecule type" value="Genomic_DNA"/>
</dbReference>
<evidence type="ECO:0000256" key="3">
    <source>
        <dbReference type="ARBA" id="ARBA00022741"/>
    </source>
</evidence>
<dbReference type="SUPFAM" id="SSF50249">
    <property type="entry name" value="Nucleic acid-binding proteins"/>
    <property type="match status" value="1"/>
</dbReference>
<dbReference type="InterPro" id="IPR012340">
    <property type="entry name" value="NA-bd_OB-fold"/>
</dbReference>
<proteinExistence type="inferred from homology"/>
<organism evidence="8 9">
    <name type="scientific">Eremothecium cymbalariae (strain CBS 270.75 / DBVPG 7215 / KCTC 17166 / NRRL Y-17582)</name>
    <name type="common">Yeast</name>
    <dbReference type="NCBI Taxonomy" id="931890"/>
    <lineage>
        <taxon>Eukaryota</taxon>
        <taxon>Fungi</taxon>
        <taxon>Dikarya</taxon>
        <taxon>Ascomycota</taxon>
        <taxon>Saccharomycotina</taxon>
        <taxon>Saccharomycetes</taxon>
        <taxon>Saccharomycetales</taxon>
        <taxon>Saccharomycetaceae</taxon>
        <taxon>Eremothecium</taxon>
    </lineage>
</organism>
<dbReference type="OrthoDB" id="439710at2759"/>
<dbReference type="HOGENOM" id="CLU_014330_4_1_1"/>
<dbReference type="OMA" id="LCGWVDR"/>
<dbReference type="PANTHER" id="PTHR22594:SF5">
    <property type="entry name" value="ASPARTATE--TRNA LIGASE, MITOCHONDRIAL"/>
    <property type="match status" value="1"/>
</dbReference>
<dbReference type="PRINTS" id="PR01042">
    <property type="entry name" value="TRNASYNTHASP"/>
</dbReference>
<keyword evidence="6" id="KW-0030">Aminoacyl-tRNA synthetase</keyword>
<dbReference type="PROSITE" id="PS50862">
    <property type="entry name" value="AA_TRNA_LIGASE_II"/>
    <property type="match status" value="1"/>
</dbReference>
<evidence type="ECO:0000259" key="7">
    <source>
        <dbReference type="PROSITE" id="PS50862"/>
    </source>
</evidence>
<keyword evidence="2" id="KW-0436">Ligase</keyword>
<protein>
    <recommendedName>
        <fullName evidence="7">Aminoacyl-transfer RNA synthetases class-II family profile domain-containing protein</fullName>
    </recommendedName>
</protein>
<evidence type="ECO:0000256" key="1">
    <source>
        <dbReference type="ARBA" id="ARBA00006303"/>
    </source>
</evidence>
<dbReference type="Gene3D" id="3.30.930.10">
    <property type="entry name" value="Bira Bifunctional Protein, Domain 2"/>
    <property type="match status" value="1"/>
</dbReference>
<dbReference type="InterPro" id="IPR006195">
    <property type="entry name" value="aa-tRNA-synth_II"/>
</dbReference>
<dbReference type="InterPro" id="IPR045864">
    <property type="entry name" value="aa-tRNA-synth_II/BPL/LPL"/>
</dbReference>
<dbReference type="Proteomes" id="UP000006790">
    <property type="component" value="Chromosome 7"/>
</dbReference>
<keyword evidence="3" id="KW-0547">Nucleotide-binding</keyword>
<dbReference type="Gene3D" id="3.30.1360.30">
    <property type="entry name" value="GAD-like domain"/>
    <property type="match status" value="1"/>
</dbReference>
<dbReference type="eggNOG" id="KOG2411">
    <property type="taxonomic scope" value="Eukaryota"/>
</dbReference>
<dbReference type="GO" id="GO:0005739">
    <property type="term" value="C:mitochondrion"/>
    <property type="evidence" value="ECO:0007669"/>
    <property type="project" value="EnsemblFungi"/>
</dbReference>
<dbReference type="GeneID" id="11472436"/>
<keyword evidence="4" id="KW-0067">ATP-binding</keyword>
<keyword evidence="9" id="KW-1185">Reference proteome</keyword>
<dbReference type="Pfam" id="PF00152">
    <property type="entry name" value="tRNA-synt_2"/>
    <property type="match status" value="1"/>
</dbReference>
<dbReference type="InterPro" id="IPR002312">
    <property type="entry name" value="Asp/Asn-tRNA-synth_IIb"/>
</dbReference>
<dbReference type="InterPro" id="IPR004364">
    <property type="entry name" value="Aa-tRNA-synt_II"/>
</dbReference>
<evidence type="ECO:0000313" key="9">
    <source>
        <dbReference type="Proteomes" id="UP000006790"/>
    </source>
</evidence>
<evidence type="ECO:0000256" key="2">
    <source>
        <dbReference type="ARBA" id="ARBA00022598"/>
    </source>
</evidence>
<dbReference type="SUPFAM" id="SSF55681">
    <property type="entry name" value="Class II aaRS and biotin synthetases"/>
    <property type="match status" value="1"/>
</dbReference>
<dbReference type="AlphaFoldDB" id="G8JVR5"/>
<dbReference type="InParanoid" id="G8JVR5"/>
<dbReference type="NCBIfam" id="NF001750">
    <property type="entry name" value="PRK00476.1"/>
    <property type="match status" value="1"/>
</dbReference>
<evidence type="ECO:0000256" key="6">
    <source>
        <dbReference type="ARBA" id="ARBA00023146"/>
    </source>
</evidence>
<name>G8JVR5_ERECY</name>
<evidence type="ECO:0000256" key="4">
    <source>
        <dbReference type="ARBA" id="ARBA00022840"/>
    </source>
</evidence>
<feature type="domain" description="Aminoacyl-transfer RNA synthetases class-II family profile" evidence="7">
    <location>
        <begin position="173"/>
        <end position="619"/>
    </location>
</feature>
<dbReference type="PANTHER" id="PTHR22594">
    <property type="entry name" value="ASPARTYL/LYSYL-TRNA SYNTHETASE"/>
    <property type="match status" value="1"/>
</dbReference>
<dbReference type="FunCoup" id="G8JVR5">
    <property type="interactions" value="614"/>
</dbReference>